<reference evidence="1 2" key="1">
    <citation type="submission" date="2015-02" db="EMBL/GenBank/DDBJ databases">
        <title>Nostoc linckia genome annotation.</title>
        <authorList>
            <person name="Zhou Z."/>
        </authorList>
    </citation>
    <scope>NUCLEOTIDE SEQUENCE [LARGE SCALE GENOMIC DNA]</scope>
    <source>
        <strain evidence="2">z8</strain>
    </source>
</reference>
<accession>A0A9Q6ENE4</accession>
<evidence type="ECO:0000313" key="2">
    <source>
        <dbReference type="Proteomes" id="UP000222310"/>
    </source>
</evidence>
<dbReference type="AlphaFoldDB" id="A0A9Q6ENE4"/>
<protein>
    <submittedName>
        <fullName evidence="1">Uncharacterized protein</fullName>
    </submittedName>
</protein>
<evidence type="ECO:0000313" key="1">
    <source>
        <dbReference type="EMBL" id="PHK06785.1"/>
    </source>
</evidence>
<dbReference type="EMBL" id="LAHD01000005">
    <property type="protein sequence ID" value="PHK06785.1"/>
    <property type="molecule type" value="Genomic_DNA"/>
</dbReference>
<name>A0A9Q6ENE4_NOSLI</name>
<dbReference type="RefSeq" id="WP_099066570.1">
    <property type="nucleotide sequence ID" value="NZ_LAHD01000005.1"/>
</dbReference>
<gene>
    <name evidence="1" type="ORF">VF08_03365</name>
</gene>
<dbReference type="GeneID" id="57094345"/>
<organism evidence="1 2">
    <name type="scientific">Nostoc linckia z8</name>
    <dbReference type="NCBI Taxonomy" id="1628746"/>
    <lineage>
        <taxon>Bacteria</taxon>
        <taxon>Bacillati</taxon>
        <taxon>Cyanobacteriota</taxon>
        <taxon>Cyanophyceae</taxon>
        <taxon>Nostocales</taxon>
        <taxon>Nostocaceae</taxon>
        <taxon>Nostoc</taxon>
    </lineage>
</organism>
<sequence length="89" mass="10561">MLTLETEFEIQKVKKIALEHGLNFHAQGTLSFNVLDEYLECLDEISPLFATVKWDGRRWICRRMGLYYTSFSALETVFQKANSLYFWEE</sequence>
<dbReference type="Proteomes" id="UP000222310">
    <property type="component" value="Unassembled WGS sequence"/>
</dbReference>
<proteinExistence type="predicted"/>
<comment type="caution">
    <text evidence="1">The sequence shown here is derived from an EMBL/GenBank/DDBJ whole genome shotgun (WGS) entry which is preliminary data.</text>
</comment>